<evidence type="ECO:0000313" key="6">
    <source>
        <dbReference type="EMBL" id="KAF5326135.1"/>
    </source>
</evidence>
<keyword evidence="3" id="KW-0813">Transport</keyword>
<dbReference type="GO" id="GO:0044611">
    <property type="term" value="C:nuclear pore inner ring"/>
    <property type="evidence" value="ECO:0007669"/>
    <property type="project" value="TreeGrafter"/>
</dbReference>
<evidence type="ECO:0000256" key="4">
    <source>
        <dbReference type="ARBA" id="ARBA00023242"/>
    </source>
</evidence>
<evidence type="ECO:0000313" key="7">
    <source>
        <dbReference type="Proteomes" id="UP000541558"/>
    </source>
</evidence>
<dbReference type="GO" id="GO:0017056">
    <property type="term" value="F:structural constituent of nuclear pore"/>
    <property type="evidence" value="ECO:0007669"/>
    <property type="project" value="TreeGrafter"/>
</dbReference>
<comment type="similarity">
    <text evidence="2">Belongs to the NUP186/NUP192/NUP205 family.</text>
</comment>
<comment type="subcellular location">
    <subcellularLocation>
        <location evidence="1">Nucleus</location>
    </subcellularLocation>
</comment>
<protein>
    <recommendedName>
        <fullName evidence="8">Nuclear pore complex protein Nup205</fullName>
    </recommendedName>
</protein>
<evidence type="ECO:0008006" key="8">
    <source>
        <dbReference type="Google" id="ProtNLM"/>
    </source>
</evidence>
<dbReference type="PANTHER" id="PTHR31344:SF0">
    <property type="entry name" value="NUCLEAR PORE COMPLEX PROTEIN NUP205"/>
    <property type="match status" value="1"/>
</dbReference>
<dbReference type="Proteomes" id="UP000541558">
    <property type="component" value="Unassembled WGS sequence"/>
</dbReference>
<dbReference type="Pfam" id="PF11894">
    <property type="entry name" value="Nup192"/>
    <property type="match status" value="1"/>
</dbReference>
<proteinExistence type="inferred from homology"/>
<dbReference type="InterPro" id="IPR021827">
    <property type="entry name" value="Nup186/Nup192/Nup205"/>
</dbReference>
<keyword evidence="4" id="KW-0539">Nucleus</keyword>
<reference evidence="6 7" key="1">
    <citation type="journal article" date="2020" name="ISME J.">
        <title>Uncovering the hidden diversity of litter-decomposition mechanisms in mushroom-forming fungi.</title>
        <authorList>
            <person name="Floudas D."/>
            <person name="Bentzer J."/>
            <person name="Ahren D."/>
            <person name="Johansson T."/>
            <person name="Persson P."/>
            <person name="Tunlid A."/>
        </authorList>
    </citation>
    <scope>NUCLEOTIDE SEQUENCE [LARGE SCALE GENOMIC DNA]</scope>
    <source>
        <strain evidence="6 7">CBS 175.51</strain>
    </source>
</reference>
<keyword evidence="7" id="KW-1185">Reference proteome</keyword>
<evidence type="ECO:0000256" key="2">
    <source>
        <dbReference type="ARBA" id="ARBA00005892"/>
    </source>
</evidence>
<accession>A0A8H5BMI4</accession>
<feature type="compositionally biased region" description="Polar residues" evidence="5">
    <location>
        <begin position="607"/>
        <end position="621"/>
    </location>
</feature>
<dbReference type="OrthoDB" id="2019644at2759"/>
<organism evidence="6 7">
    <name type="scientific">Ephemerocybe angulata</name>
    <dbReference type="NCBI Taxonomy" id="980116"/>
    <lineage>
        <taxon>Eukaryota</taxon>
        <taxon>Fungi</taxon>
        <taxon>Dikarya</taxon>
        <taxon>Basidiomycota</taxon>
        <taxon>Agaricomycotina</taxon>
        <taxon>Agaricomycetes</taxon>
        <taxon>Agaricomycetidae</taxon>
        <taxon>Agaricales</taxon>
        <taxon>Agaricineae</taxon>
        <taxon>Psathyrellaceae</taxon>
        <taxon>Ephemerocybe</taxon>
    </lineage>
</organism>
<dbReference type="PANTHER" id="PTHR31344">
    <property type="entry name" value="NUCLEAR PORE COMPLEX PROTEIN NUP205"/>
    <property type="match status" value="1"/>
</dbReference>
<gene>
    <name evidence="6" type="ORF">D9611_000838</name>
</gene>
<evidence type="ECO:0000256" key="3">
    <source>
        <dbReference type="ARBA" id="ARBA00022448"/>
    </source>
</evidence>
<dbReference type="GO" id="GO:0006999">
    <property type="term" value="P:nuclear pore organization"/>
    <property type="evidence" value="ECO:0007669"/>
    <property type="project" value="TreeGrafter"/>
</dbReference>
<sequence>MDSIYRLRDALSRVLAGEDDSQVDQELFEELMLQRPRLLSLLDVGQRSPQEQKEVESGRINLNGTQIAVNSDFARQAIFLAGQLDCSEKYIASVLHSVMRRNSNLDPVQCIEETVTEFHRRRRYLVEAVELLIACALRGELIKGNATLDRLTKFTRNLLKPVETAGGTVTLATSIFKGIAQLDALIAKADAAVKNATSNTVPPSSQSQGVLGADILTGRLQSLHYERRHLAISLSSIAQYGYLSPTEVISLVDWLSNNPNHSMVFYILTAVLTSFDPSSPDGIIGRLRIMLATDDSLLRHMSQKLAPSTPWKEPGLKAAILLKWTMFLTEARHQDASLENKKGYRNEELETQVWNAVQGDAFMYLALSVIYMSKTKTGDGLVSSLITPPPSDTQDARETPTGEHKLRLLTTIETLVRSLIAHASSELRKIKQRQEDLVLASAQTDRARASSRFAAAQAQETDRTGQAPRHDIAILFAFIGLLFSSLPDERALQFWGAGGGQEVNQMSYMEYIESTSGRLPAFLQWAIWSSTASNQDLTMLTALYEMLSGLAKGQQCSELAYNFMVRGTQEVLPGSSVSSPSNGPTISWSSIFGILENWAAHTANPRGHSQQTRGPFSNSIHNLAPAPPPQQQQLTLGPRDVLFAQSFLRLLSTVVKYSVAVRTAITNHAHYRAIPALLNLIPLGIPLELKGALFDTVSAFCEPGGGPHGVDTCKTVWTLLEKLELINVRGSGVGKGVEVELEQIEAVHRLYPATVPFLKLLSTLLHTPKRLPEKDRAEGVVPVSTIPENLGQPYRLPGVAPFTAFVVDNIFENIPNREYSVPSDRWRINDLCLSYVERALAGFDLESLVSPVEEGPIRGEALVPLLIHPGFDIMTRLLSSSKLQQRLLAYLVDGLDGFEKNLAEDEPYFRNTIVRVLRIVLRVLDVQDIFLDVLLPLLTEFDSAAYIGQVHHRSYFTKFDQALSFSPQYAPAVAQYMEYSNHAELVLLSIRILSSLSTSPYFTNLVTLIERNPNSERILSAFVQVLSIENNQAVSDAELNAEIWTGAGAPDPSDDPEPLSQGIRLAALDLLIQDTASNRAFPNVGHWLLLGSHQPQVQDPYALNSRKTSIHVLLELVNAGVPRLKEGGRIELEEHLQTSPLYLTLPALADRCYRVIYQLCTHPRTSDFVTRYLRTREDFFARQISHVPSQVPEVNQPPLIQVSYTDGSRVLTTVEALSSFLRVRSYIFDLVALELHILTAKSHWKGVIDLLDILFGTDVDYEEEHGFSTFREVGQSNMRIVDFFQSLIIEWADSLQVGQVDMQYLGSLNLQACIRKDAAGCDVVDRSIVLAMLAGAKKALVTQGSVVTASQLAQLNAETAYILESCVVENNRRQVAFSVANGFEAWRRLLDIALTKCFDRLPHDRRENMLFDLLHVLPSAIRTPTIEESTSILLSETTLTLITKLREDRRYQLVLQSSAEEAGSLPAERLYGILRDIVEGILENSHSELVRGNLYGSLINFIHLVLCSKPESDSDDGADVVDPNDPFAASLAASSLRESSFGASQSLALVQPQRQQYTSSSSSAASLELGILSTIKPVLERLVAIISRDAIDGTEVWKTVAFMLLDAVVQLSGLEKQHSALASLSRHGVLLNFVHGLKEADGLLQAVLKPDPEDLSPLYVYESKMSLFIRMAQTRLGAERLLEAGLIPTLAQCDYIDSMPESDQAFMDNDTFLPSAIARYHQLFMPAIQVVDGILAVLGSKHTTATNQALNFLSSHGSTVAILLKTDTDYVTLAMLEEIHLLVTMCAVLLPTVPKTDLLSANSGFGVIHAAILALSTRSLGRGKAFEHVVPQTDGEVQASGQYAFGFGSRSKFDVLVEKKERLLRKSVIAYIGAASEFTEPEITLILSPVTITPKREDQSSRFSATVPTIGEALASLDDVCNDLGEILRQISDIGAELAHKDRLSLTDVQEILRDYDSSILQELEVDQTRSLIYRELKRIRKSLIESAKVILDSNEMLLLLIWRHLQYYAEPRNAGVPPARGASVSNAMRLLATTDPNVFRNEVGAKLQPVLHKLSSIELTATLSGKEWQESQGYVQIMCRRLKDSAGLLVEEQQPQFEYE</sequence>
<evidence type="ECO:0000256" key="5">
    <source>
        <dbReference type="SAM" id="MobiDB-lite"/>
    </source>
</evidence>
<dbReference type="EMBL" id="JAACJK010000163">
    <property type="protein sequence ID" value="KAF5326135.1"/>
    <property type="molecule type" value="Genomic_DNA"/>
</dbReference>
<feature type="region of interest" description="Disordered" evidence="5">
    <location>
        <begin position="604"/>
        <end position="631"/>
    </location>
</feature>
<name>A0A8H5BMI4_9AGAR</name>
<comment type="caution">
    <text evidence="6">The sequence shown here is derived from an EMBL/GenBank/DDBJ whole genome shotgun (WGS) entry which is preliminary data.</text>
</comment>
<evidence type="ECO:0000256" key="1">
    <source>
        <dbReference type="ARBA" id="ARBA00004123"/>
    </source>
</evidence>